<keyword evidence="2" id="KW-1185">Reference proteome</keyword>
<protein>
    <submittedName>
        <fullName evidence="1">Uncharacterized protein</fullName>
    </submittedName>
</protein>
<dbReference type="AlphaFoldDB" id="A0A1W5ZW70"/>
<reference evidence="1 2" key="1">
    <citation type="submission" date="2017-04" db="EMBL/GenBank/DDBJ databases">
        <title>The whole genome sequencing and assembly of Halobacillus mangrovi strain.</title>
        <authorList>
            <person name="Lee S.-J."/>
            <person name="Park M.-K."/>
            <person name="Kim J.-Y."/>
            <person name="Lee Y.-J."/>
            <person name="Yi H."/>
            <person name="Bahn Y.-S."/>
            <person name="Kim J.F."/>
            <person name="Lee D.-W."/>
        </authorList>
    </citation>
    <scope>NUCLEOTIDE SEQUENCE [LARGE SCALE GENOMIC DNA]</scope>
    <source>
        <strain evidence="1 2">KTB 131</strain>
    </source>
</reference>
<dbReference type="Proteomes" id="UP000192527">
    <property type="component" value="Chromosome"/>
</dbReference>
<name>A0A1W5ZW70_9BACI</name>
<gene>
    <name evidence="1" type="ORF">HM131_11815</name>
</gene>
<dbReference type="KEGG" id="hmn:HM131_11815"/>
<sequence>MFETIFSGMEHLRTGHAGNSVAILFREENSKFQVASYRNIKWQGPLEKGELLWSNRAGLIP</sequence>
<dbReference type="STRING" id="402384.HM131_11815"/>
<dbReference type="RefSeq" id="WP_085029953.1">
    <property type="nucleotide sequence ID" value="NZ_CP020772.1"/>
</dbReference>
<dbReference type="EMBL" id="CP020772">
    <property type="protein sequence ID" value="ARI77487.1"/>
    <property type="molecule type" value="Genomic_DNA"/>
</dbReference>
<organism evidence="1 2">
    <name type="scientific">Halobacillus mangrovi</name>
    <dbReference type="NCBI Taxonomy" id="402384"/>
    <lineage>
        <taxon>Bacteria</taxon>
        <taxon>Bacillati</taxon>
        <taxon>Bacillota</taxon>
        <taxon>Bacilli</taxon>
        <taxon>Bacillales</taxon>
        <taxon>Bacillaceae</taxon>
        <taxon>Halobacillus</taxon>
    </lineage>
</organism>
<proteinExistence type="predicted"/>
<evidence type="ECO:0000313" key="1">
    <source>
        <dbReference type="EMBL" id="ARI77487.1"/>
    </source>
</evidence>
<accession>A0A1W5ZW70</accession>
<evidence type="ECO:0000313" key="2">
    <source>
        <dbReference type="Proteomes" id="UP000192527"/>
    </source>
</evidence>